<name>A0ABW4D8I0_9BACL</name>
<evidence type="ECO:0000256" key="1">
    <source>
        <dbReference type="ARBA" id="ARBA00023125"/>
    </source>
</evidence>
<dbReference type="EMBL" id="JBHTNZ010000005">
    <property type="protein sequence ID" value="MFD1461049.1"/>
    <property type="molecule type" value="Genomic_DNA"/>
</dbReference>
<dbReference type="SUPFAM" id="SSF48498">
    <property type="entry name" value="Tetracyclin repressor-like, C-terminal domain"/>
    <property type="match status" value="1"/>
</dbReference>
<evidence type="ECO:0000313" key="4">
    <source>
        <dbReference type="EMBL" id="MFD1461049.1"/>
    </source>
</evidence>
<reference evidence="5" key="1">
    <citation type="journal article" date="2019" name="Int. J. Syst. Evol. Microbiol.">
        <title>The Global Catalogue of Microorganisms (GCM) 10K type strain sequencing project: providing services to taxonomists for standard genome sequencing and annotation.</title>
        <authorList>
            <consortium name="The Broad Institute Genomics Platform"/>
            <consortium name="The Broad Institute Genome Sequencing Center for Infectious Disease"/>
            <person name="Wu L."/>
            <person name="Ma J."/>
        </authorList>
    </citation>
    <scope>NUCLEOTIDE SEQUENCE [LARGE SCALE GENOMIC DNA]</scope>
    <source>
        <strain evidence="5">CCM 9147</strain>
    </source>
</reference>
<dbReference type="InterPro" id="IPR001647">
    <property type="entry name" value="HTH_TetR"/>
</dbReference>
<dbReference type="Gene3D" id="1.10.357.10">
    <property type="entry name" value="Tetracycline Repressor, domain 2"/>
    <property type="match status" value="1"/>
</dbReference>
<evidence type="ECO:0000313" key="5">
    <source>
        <dbReference type="Proteomes" id="UP001597340"/>
    </source>
</evidence>
<feature type="DNA-binding region" description="H-T-H motif" evidence="2">
    <location>
        <begin position="54"/>
        <end position="73"/>
    </location>
</feature>
<feature type="domain" description="HTH tetR-type" evidence="3">
    <location>
        <begin position="31"/>
        <end position="91"/>
    </location>
</feature>
<sequence length="231" mass="26735">METQRGSEVWLQNNLFDEIIAYAKETSLKQSAKQKKILEVAIDMFAKKGYSNTSTAEIAKRAEVSEGTIFKHYGTKDKMLFSIIFPFIKSALPSLANEVFREIFTEKTATFEDFLMAFFKNRTQFIIENRQIFQVVVKELIYREELRNELLSLFQENITPRINQVVDYFKAQGKLIQLPNEMILKVLFTFIGGFFISNFVWLNRSTVSDDEVKTAVRFVMHGLSSSNEGSE</sequence>
<dbReference type="Proteomes" id="UP001597340">
    <property type="component" value="Unassembled WGS sequence"/>
</dbReference>
<comment type="caution">
    <text evidence="4">The sequence shown here is derived from an EMBL/GenBank/DDBJ whole genome shotgun (WGS) entry which is preliminary data.</text>
</comment>
<dbReference type="PANTHER" id="PTHR43479:SF11">
    <property type="entry name" value="ACREF_ENVCD OPERON REPRESSOR-RELATED"/>
    <property type="match status" value="1"/>
</dbReference>
<evidence type="ECO:0000256" key="2">
    <source>
        <dbReference type="PROSITE-ProRule" id="PRU00335"/>
    </source>
</evidence>
<gene>
    <name evidence="4" type="ORF">ACFQ5D_06245</name>
</gene>
<accession>A0ABW4D8I0</accession>
<proteinExistence type="predicted"/>
<dbReference type="PANTHER" id="PTHR43479">
    <property type="entry name" value="ACREF/ENVCD OPERON REPRESSOR-RELATED"/>
    <property type="match status" value="1"/>
</dbReference>
<dbReference type="InterPro" id="IPR009057">
    <property type="entry name" value="Homeodomain-like_sf"/>
</dbReference>
<dbReference type="RefSeq" id="WP_229524530.1">
    <property type="nucleotide sequence ID" value="NZ_JAFFQR010000064.1"/>
</dbReference>
<dbReference type="SUPFAM" id="SSF46689">
    <property type="entry name" value="Homeodomain-like"/>
    <property type="match status" value="1"/>
</dbReference>
<dbReference type="InterPro" id="IPR050624">
    <property type="entry name" value="HTH-type_Tx_Regulator"/>
</dbReference>
<keyword evidence="1 2" id="KW-0238">DNA-binding</keyword>
<dbReference type="PRINTS" id="PR00455">
    <property type="entry name" value="HTHTETR"/>
</dbReference>
<organism evidence="4 5">
    <name type="scientific">Paenibacillus farraposensis</name>
    <dbReference type="NCBI Taxonomy" id="2807095"/>
    <lineage>
        <taxon>Bacteria</taxon>
        <taxon>Bacillati</taxon>
        <taxon>Bacillota</taxon>
        <taxon>Bacilli</taxon>
        <taxon>Bacillales</taxon>
        <taxon>Paenibacillaceae</taxon>
        <taxon>Paenibacillus</taxon>
    </lineage>
</organism>
<keyword evidence="5" id="KW-1185">Reference proteome</keyword>
<dbReference type="InterPro" id="IPR036271">
    <property type="entry name" value="Tet_transcr_reg_TetR-rel_C_sf"/>
</dbReference>
<protein>
    <submittedName>
        <fullName evidence="4">TetR/AcrR family transcriptional regulator</fullName>
    </submittedName>
</protein>
<evidence type="ECO:0000259" key="3">
    <source>
        <dbReference type="PROSITE" id="PS50977"/>
    </source>
</evidence>
<dbReference type="PROSITE" id="PS50977">
    <property type="entry name" value="HTH_TETR_2"/>
    <property type="match status" value="1"/>
</dbReference>
<dbReference type="Pfam" id="PF00440">
    <property type="entry name" value="TetR_N"/>
    <property type="match status" value="1"/>
</dbReference>